<evidence type="ECO:0000313" key="2">
    <source>
        <dbReference type="EMBL" id="CUU40695.1"/>
    </source>
</evidence>
<accession>A0A0S4PY92</accession>
<reference evidence="3" key="1">
    <citation type="submission" date="2015-11" db="EMBL/GenBank/DDBJ databases">
        <authorList>
            <person name="Anvar S.Y."/>
        </authorList>
    </citation>
    <scope>NUCLEOTIDE SEQUENCE [LARGE SCALE GENOMIC DNA]</scope>
</reference>
<keyword evidence="1" id="KW-0812">Transmembrane</keyword>
<dbReference type="PATRIC" id="fig|76936.10.peg.1767"/>
<keyword evidence="1" id="KW-0472">Membrane</keyword>
<evidence type="ECO:0000313" key="3">
    <source>
        <dbReference type="Proteomes" id="UP000064525"/>
    </source>
</evidence>
<feature type="transmembrane region" description="Helical" evidence="1">
    <location>
        <begin position="30"/>
        <end position="53"/>
    </location>
</feature>
<organism evidence="2 3">
    <name type="scientific">Helicobacter typhlonius</name>
    <dbReference type="NCBI Taxonomy" id="76936"/>
    <lineage>
        <taxon>Bacteria</taxon>
        <taxon>Pseudomonadati</taxon>
        <taxon>Campylobacterota</taxon>
        <taxon>Epsilonproteobacteria</taxon>
        <taxon>Campylobacterales</taxon>
        <taxon>Helicobacteraceae</taxon>
        <taxon>Helicobacter</taxon>
    </lineage>
</organism>
<evidence type="ECO:0008006" key="4">
    <source>
        <dbReference type="Google" id="ProtNLM"/>
    </source>
</evidence>
<keyword evidence="1" id="KW-1133">Transmembrane helix</keyword>
<dbReference type="KEGG" id="hty:BN2458_PEG1812"/>
<name>A0A0S4PY92_9HELI</name>
<proteinExistence type="predicted"/>
<dbReference type="EMBL" id="LN907858">
    <property type="protein sequence ID" value="CUU40695.1"/>
    <property type="molecule type" value="Genomic_DNA"/>
</dbReference>
<dbReference type="AlphaFoldDB" id="A0A0S4PY92"/>
<protein>
    <recommendedName>
        <fullName evidence="4">Sodium-dependent transporter</fullName>
    </recommendedName>
</protein>
<evidence type="ECO:0000256" key="1">
    <source>
        <dbReference type="SAM" id="Phobius"/>
    </source>
</evidence>
<gene>
    <name evidence="2" type="ORF">BN2458_PEG1812</name>
</gene>
<sequence length="55" mass="6570">MLCVLLFLGWYIKVENLRKWTPYLPNTLFFVWLWILRIVAPGIILVIFISQLFSA</sequence>
<dbReference type="Proteomes" id="UP000064525">
    <property type="component" value="Chromosome I"/>
</dbReference>